<feature type="transmembrane region" description="Helical" evidence="1">
    <location>
        <begin position="12"/>
        <end position="30"/>
    </location>
</feature>
<dbReference type="PANTHER" id="PTHR12224">
    <property type="entry name" value="BETA-1,4-MANNOSYL-GLYCOPROTEIN BETA-1,4-N-ACETYLGLUCOSAMINYL-TRANSFERASE"/>
    <property type="match status" value="1"/>
</dbReference>
<keyword evidence="1" id="KW-0472">Membrane</keyword>
<reference evidence="2 3" key="1">
    <citation type="submission" date="2024-08" db="EMBL/GenBank/DDBJ databases">
        <authorList>
            <person name="Cucini C."/>
            <person name="Frati F."/>
        </authorList>
    </citation>
    <scope>NUCLEOTIDE SEQUENCE [LARGE SCALE GENOMIC DNA]</scope>
</reference>
<dbReference type="EMBL" id="CAXLJM020000002">
    <property type="protein sequence ID" value="CAL8068725.1"/>
    <property type="molecule type" value="Genomic_DNA"/>
</dbReference>
<organism evidence="2 3">
    <name type="scientific">Orchesella dallaii</name>
    <dbReference type="NCBI Taxonomy" id="48710"/>
    <lineage>
        <taxon>Eukaryota</taxon>
        <taxon>Metazoa</taxon>
        <taxon>Ecdysozoa</taxon>
        <taxon>Arthropoda</taxon>
        <taxon>Hexapoda</taxon>
        <taxon>Collembola</taxon>
        <taxon>Entomobryomorpha</taxon>
        <taxon>Entomobryoidea</taxon>
        <taxon>Orchesellidae</taxon>
        <taxon>Orchesellinae</taxon>
        <taxon>Orchesella</taxon>
    </lineage>
</organism>
<protein>
    <recommendedName>
        <fullName evidence="4">Glycosyltransferase family 92 protein</fullName>
    </recommendedName>
</protein>
<evidence type="ECO:0008006" key="4">
    <source>
        <dbReference type="Google" id="ProtNLM"/>
    </source>
</evidence>
<evidence type="ECO:0000256" key="1">
    <source>
        <dbReference type="SAM" id="Phobius"/>
    </source>
</evidence>
<proteinExistence type="predicted"/>
<dbReference type="Proteomes" id="UP001642540">
    <property type="component" value="Unassembled WGS sequence"/>
</dbReference>
<keyword evidence="1" id="KW-1133">Transmembrane helix</keyword>
<keyword evidence="3" id="KW-1185">Reference proteome</keyword>
<keyword evidence="1" id="KW-0812">Transmembrane</keyword>
<evidence type="ECO:0000313" key="3">
    <source>
        <dbReference type="Proteomes" id="UP001642540"/>
    </source>
</evidence>
<dbReference type="InterPro" id="IPR006813">
    <property type="entry name" value="Glyco_trans_17"/>
</dbReference>
<comment type="caution">
    <text evidence="2">The sequence shown here is derived from an EMBL/GenBank/DDBJ whole genome shotgun (WGS) entry which is preliminary data.</text>
</comment>
<gene>
    <name evidence="2" type="ORF">ODALV1_LOCUS430</name>
</gene>
<accession>A0ABP1PKK2</accession>
<dbReference type="Pfam" id="PF04724">
    <property type="entry name" value="Glyco_transf_17"/>
    <property type="match status" value="1"/>
</dbReference>
<evidence type="ECO:0000313" key="2">
    <source>
        <dbReference type="EMBL" id="CAL8068725.1"/>
    </source>
</evidence>
<sequence length="468" mass="54292">MVNWTTYVDRKRQILVICCVLTFLHVYISISNYTEDDTVAKSSGAFRDHDFIDTLQEFEWNNLLAAYKNKKLDASNFSFWYSKLLMVLTPWIVMPPKVAVNTNTSCNSPPPLKFPFNAPPCNRLKGGSRKVAALFQLGFDADTLEIHLHELDKLVDKFFIIESTATYYLGVQKPLIWELLRRQPRFEIFVHKVVHFVLDDQELLVAQLEALESENGGADARPHSIEILQERMRWLKFVEWNTMTKTFNINDLVGFGDVDEVPNRNVVHYLKECEMPSDPIDIATWFPFGRIDQAFQTDAPVRGHIYSLGNPTYWTLKTAMNYNGKKYSFTSVPSRLRGHSPGFIIGGMHMTEYGYFPFTLNKLLTIIEGFKTQVQSRIASKIEFVMDELRINISTNMSAADKNRAFANMETELAKTPAHFLHRIIKVSDLKLKNENEFRMLVQLPWFYDCNRERYPAWEGKHDNRLDV</sequence>
<dbReference type="PANTHER" id="PTHR12224:SF0">
    <property type="entry name" value="BETA-1,4-MANNOSYL-GLYCOPROTEIN 4-BETA-N-ACETYLGLUCOSAMINYLTRANSFERASE"/>
    <property type="match status" value="1"/>
</dbReference>
<name>A0ABP1PKK2_9HEXA</name>